<keyword evidence="2 3" id="KW-0371">Homeobox</keyword>
<sequence>MNPQRRSPPRRLPSEAVNWLQQWYAINPYPDRFQIGSMALRCKIETLRVQNWFKNRRASDWRRGILCRRCRYFKSPLASEELHHLYPFTRHCVIMLSIPQYFSHLCLVNNAGLTLTSDSTPSRPPTDEVDYNGNDNSQIGSKHFVRDHFPLQLNEHQLQTPIRHPQSPYSDQIAESRQQELSQLVTISHSAERQNLHQTDAYTDLNSVHEVAVNEIESYHSNATYDVRPTCPPWSSSQSSSIVSHNWMQSTAAATVVPIKFEEQEFAQQKSPDLNTDIYGEDYPEVVYPDYMDFPNFSLPTSNINFETF</sequence>
<dbReference type="GO" id="GO:0005634">
    <property type="term" value="C:nucleus"/>
    <property type="evidence" value="ECO:0007669"/>
    <property type="project" value="UniProtKB-SubCell"/>
</dbReference>
<organism evidence="5 6">
    <name type="scientific">Daphnia galeata</name>
    <dbReference type="NCBI Taxonomy" id="27404"/>
    <lineage>
        <taxon>Eukaryota</taxon>
        <taxon>Metazoa</taxon>
        <taxon>Ecdysozoa</taxon>
        <taxon>Arthropoda</taxon>
        <taxon>Crustacea</taxon>
        <taxon>Branchiopoda</taxon>
        <taxon>Diplostraca</taxon>
        <taxon>Cladocera</taxon>
        <taxon>Anomopoda</taxon>
        <taxon>Daphniidae</taxon>
        <taxon>Daphnia</taxon>
    </lineage>
</organism>
<evidence type="ECO:0000313" key="6">
    <source>
        <dbReference type="Proteomes" id="UP000789390"/>
    </source>
</evidence>
<proteinExistence type="predicted"/>
<evidence type="ECO:0000313" key="5">
    <source>
        <dbReference type="EMBL" id="CAH0103025.1"/>
    </source>
</evidence>
<dbReference type="InterPro" id="IPR009057">
    <property type="entry name" value="Homeodomain-like_sf"/>
</dbReference>
<dbReference type="PROSITE" id="PS50071">
    <property type="entry name" value="HOMEOBOX_2"/>
    <property type="match status" value="1"/>
</dbReference>
<keyword evidence="6" id="KW-1185">Reference proteome</keyword>
<dbReference type="GO" id="GO:0003677">
    <property type="term" value="F:DNA binding"/>
    <property type="evidence" value="ECO:0007669"/>
    <property type="project" value="UniProtKB-UniRule"/>
</dbReference>
<dbReference type="OrthoDB" id="6331676at2759"/>
<keyword evidence="2 3" id="KW-0238">DNA-binding</keyword>
<dbReference type="AlphaFoldDB" id="A0A8J2RHF3"/>
<reference evidence="5" key="1">
    <citation type="submission" date="2021-11" db="EMBL/GenBank/DDBJ databases">
        <authorList>
            <person name="Schell T."/>
        </authorList>
    </citation>
    <scope>NUCLEOTIDE SEQUENCE</scope>
    <source>
        <strain evidence="5">M5</strain>
    </source>
</reference>
<dbReference type="Proteomes" id="UP000789390">
    <property type="component" value="Unassembled WGS sequence"/>
</dbReference>
<comment type="subcellular location">
    <subcellularLocation>
        <location evidence="1 2 3">Nucleus</location>
    </subcellularLocation>
</comment>
<protein>
    <recommendedName>
        <fullName evidence="4">Homeobox domain-containing protein</fullName>
    </recommendedName>
</protein>
<dbReference type="SMART" id="SM00389">
    <property type="entry name" value="HOX"/>
    <property type="match status" value="1"/>
</dbReference>
<evidence type="ECO:0000259" key="4">
    <source>
        <dbReference type="PROSITE" id="PS50071"/>
    </source>
</evidence>
<evidence type="ECO:0000256" key="2">
    <source>
        <dbReference type="PROSITE-ProRule" id="PRU00108"/>
    </source>
</evidence>
<dbReference type="SUPFAM" id="SSF46689">
    <property type="entry name" value="Homeodomain-like"/>
    <property type="match status" value="1"/>
</dbReference>
<dbReference type="CDD" id="cd00086">
    <property type="entry name" value="homeodomain"/>
    <property type="match status" value="1"/>
</dbReference>
<dbReference type="InterPro" id="IPR001356">
    <property type="entry name" value="HD"/>
</dbReference>
<evidence type="ECO:0000256" key="1">
    <source>
        <dbReference type="ARBA" id="ARBA00004123"/>
    </source>
</evidence>
<evidence type="ECO:0000256" key="3">
    <source>
        <dbReference type="RuleBase" id="RU000682"/>
    </source>
</evidence>
<dbReference type="EMBL" id="CAKKLH010000101">
    <property type="protein sequence ID" value="CAH0103025.1"/>
    <property type="molecule type" value="Genomic_DNA"/>
</dbReference>
<dbReference type="Pfam" id="PF00046">
    <property type="entry name" value="Homeodomain"/>
    <property type="match status" value="1"/>
</dbReference>
<keyword evidence="2 3" id="KW-0539">Nucleus</keyword>
<name>A0A8J2RHF3_9CRUS</name>
<dbReference type="Gene3D" id="1.10.10.60">
    <property type="entry name" value="Homeodomain-like"/>
    <property type="match status" value="1"/>
</dbReference>
<gene>
    <name evidence="5" type="ORF">DGAL_LOCUS5558</name>
</gene>
<accession>A0A8J2RHF3</accession>
<feature type="DNA-binding region" description="Homeobox" evidence="2">
    <location>
        <begin position="5"/>
        <end position="64"/>
    </location>
</feature>
<comment type="caution">
    <text evidence="5">The sequence shown here is derived from an EMBL/GenBank/DDBJ whole genome shotgun (WGS) entry which is preliminary data.</text>
</comment>
<feature type="domain" description="Homeobox" evidence="4">
    <location>
        <begin position="3"/>
        <end position="63"/>
    </location>
</feature>